<accession>A0AAN7WBC3</accession>
<reference evidence="2" key="1">
    <citation type="submission" date="2023-08" db="EMBL/GenBank/DDBJ databases">
        <title>Black Yeasts Isolated from many extreme environments.</title>
        <authorList>
            <person name="Coleine C."/>
            <person name="Stajich J.E."/>
            <person name="Selbmann L."/>
        </authorList>
    </citation>
    <scope>NUCLEOTIDE SEQUENCE</scope>
    <source>
        <strain evidence="2">CCFEE 5810</strain>
    </source>
</reference>
<organism evidence="2 3">
    <name type="scientific">Elasticomyces elasticus</name>
    <dbReference type="NCBI Taxonomy" id="574655"/>
    <lineage>
        <taxon>Eukaryota</taxon>
        <taxon>Fungi</taxon>
        <taxon>Dikarya</taxon>
        <taxon>Ascomycota</taxon>
        <taxon>Pezizomycotina</taxon>
        <taxon>Dothideomycetes</taxon>
        <taxon>Dothideomycetidae</taxon>
        <taxon>Mycosphaerellales</taxon>
        <taxon>Teratosphaeriaceae</taxon>
        <taxon>Elasticomyces</taxon>
    </lineage>
</organism>
<dbReference type="AlphaFoldDB" id="A0AAN7WBC3"/>
<gene>
    <name evidence="2" type="ORF">LTR97_001291</name>
</gene>
<feature type="compositionally biased region" description="Acidic residues" evidence="1">
    <location>
        <begin position="77"/>
        <end position="101"/>
    </location>
</feature>
<feature type="region of interest" description="Disordered" evidence="1">
    <location>
        <begin position="55"/>
        <end position="104"/>
    </location>
</feature>
<evidence type="ECO:0000313" key="3">
    <source>
        <dbReference type="Proteomes" id="UP001310594"/>
    </source>
</evidence>
<evidence type="ECO:0000256" key="1">
    <source>
        <dbReference type="SAM" id="MobiDB-lite"/>
    </source>
</evidence>
<proteinExistence type="predicted"/>
<sequence length="492" mass="55479">MGVPRRFRYLVVLAGLLSLIAILTVLAIGGNTRLDQVAGKLNEYGLDKLQKNFPVTTDNKAPKKDSDQEPLNSVLVSDDEDDDSVEGYDADGDDEDQDDDYNDRRGDYREIFSLTTRDRKFFPIFFAGDDAYNPNIIPHPTRHDLWIVVAQHEQSKEQISVSGELVCEAGFLDGVLVCTDAPTILPISPSISGVCPDDLAFMNFRSGPRDARMFYGPDGPLIAYGSQSQYACLGIWIQDVRMLLESFHLERFAVAKLFKSATEVQRPPPWHGIEKNFFLFWDLQGKTYVHHDLYHDLVPERVFAELDFDGSVSENLAPKTAAEDQACMSSLMPIAAPEYESIHQATNTLSITMCKRADLKCVPNEHNTYIMHIFHHKTYYTFHGIYEPYVLLMKSSAPFAIHAISQRPLWIHGRNSLTKLTGSLQYEGRPESDIPEGHTEMFYITSISWKGHGQKYHGYMDDVLFLAFGIEDTRAAAIDVKAGDLLQDLAFC</sequence>
<dbReference type="Proteomes" id="UP001310594">
    <property type="component" value="Unassembled WGS sequence"/>
</dbReference>
<comment type="caution">
    <text evidence="2">The sequence shown here is derived from an EMBL/GenBank/DDBJ whole genome shotgun (WGS) entry which is preliminary data.</text>
</comment>
<dbReference type="EMBL" id="JAVRQU010000002">
    <property type="protein sequence ID" value="KAK5706304.1"/>
    <property type="molecule type" value="Genomic_DNA"/>
</dbReference>
<name>A0AAN7WBC3_9PEZI</name>
<evidence type="ECO:0000313" key="2">
    <source>
        <dbReference type="EMBL" id="KAK5706304.1"/>
    </source>
</evidence>
<protein>
    <submittedName>
        <fullName evidence="2">Uncharacterized protein</fullName>
    </submittedName>
</protein>